<evidence type="ECO:0000256" key="1">
    <source>
        <dbReference type="SAM" id="Phobius"/>
    </source>
</evidence>
<sequence>MFWVFLSLAIIGFILCLLVRQHIIKYGFPFAYCLIGIIVSSFVCLTQFGNHDTNFDWYGYLVIVFIVETWYLYHYFLLRS</sequence>
<gene>
    <name evidence="2" type="ORF">J3E67_001837</name>
</gene>
<keyword evidence="1" id="KW-0472">Membrane</keyword>
<dbReference type="EMBL" id="CP071801">
    <property type="protein sequence ID" value="QTD67374.1"/>
    <property type="molecule type" value="Genomic_DNA"/>
</dbReference>
<evidence type="ECO:0000313" key="3">
    <source>
        <dbReference type="Proteomes" id="UP000663932"/>
    </source>
</evidence>
<feature type="transmembrane region" description="Helical" evidence="1">
    <location>
        <begin position="6"/>
        <end position="23"/>
    </location>
</feature>
<dbReference type="RefSeq" id="WP_003649809.1">
    <property type="nucleotide sequence ID" value="NZ_CABHMU010000006.1"/>
</dbReference>
<accession>A0A8A4V151</accession>
<dbReference type="Proteomes" id="UP000663932">
    <property type="component" value="Chromosome"/>
</dbReference>
<protein>
    <submittedName>
        <fullName evidence="2">Uncharacterized protein</fullName>
    </submittedName>
</protein>
<feature type="transmembrane region" description="Helical" evidence="1">
    <location>
        <begin position="30"/>
        <end position="51"/>
    </location>
</feature>
<proteinExistence type="predicted"/>
<organism evidence="2 3">
    <name type="scientific">Lactobacillus gasseri</name>
    <dbReference type="NCBI Taxonomy" id="1596"/>
    <lineage>
        <taxon>Bacteria</taxon>
        <taxon>Bacillati</taxon>
        <taxon>Bacillota</taxon>
        <taxon>Bacilli</taxon>
        <taxon>Lactobacillales</taxon>
        <taxon>Lactobacillaceae</taxon>
        <taxon>Lactobacillus</taxon>
    </lineage>
</organism>
<dbReference type="AlphaFoldDB" id="A0A8A4V151"/>
<keyword evidence="1" id="KW-1133">Transmembrane helix</keyword>
<reference evidence="2" key="1">
    <citation type="submission" date="2021-03" db="EMBL/GenBank/DDBJ databases">
        <title>Whole genome sequence of Lactobacillus gasseri HL75.</title>
        <authorList>
            <person name="Kim J.-M."/>
            <person name="Chung S.H."/>
            <person name="Kim J.-S."/>
        </authorList>
    </citation>
    <scope>NUCLEOTIDE SEQUENCE</scope>
    <source>
        <strain evidence="2">HL75</strain>
    </source>
</reference>
<name>A0A8A4V151_LACGS</name>
<feature type="transmembrane region" description="Helical" evidence="1">
    <location>
        <begin position="57"/>
        <end position="78"/>
    </location>
</feature>
<evidence type="ECO:0000313" key="2">
    <source>
        <dbReference type="EMBL" id="QTD67374.1"/>
    </source>
</evidence>
<keyword evidence="1" id="KW-0812">Transmembrane</keyword>